<comment type="caution">
    <text evidence="1">The sequence shown here is derived from an EMBL/GenBank/DDBJ whole genome shotgun (WGS) entry which is preliminary data.</text>
</comment>
<organism evidence="1 2">
    <name type="scientific">Nesterenkonia rhizosphaerae</name>
    <dbReference type="NCBI Taxonomy" id="1348272"/>
    <lineage>
        <taxon>Bacteria</taxon>
        <taxon>Bacillati</taxon>
        <taxon>Actinomycetota</taxon>
        <taxon>Actinomycetes</taxon>
        <taxon>Micrococcales</taxon>
        <taxon>Micrococcaceae</taxon>
        <taxon>Nesterenkonia</taxon>
    </lineage>
</organism>
<evidence type="ECO:0000313" key="1">
    <source>
        <dbReference type="EMBL" id="GAA4923528.1"/>
    </source>
</evidence>
<reference evidence="2" key="1">
    <citation type="journal article" date="2019" name="Int. J. Syst. Evol. Microbiol.">
        <title>The Global Catalogue of Microorganisms (GCM) 10K type strain sequencing project: providing services to taxonomists for standard genome sequencing and annotation.</title>
        <authorList>
            <consortium name="The Broad Institute Genomics Platform"/>
            <consortium name="The Broad Institute Genome Sequencing Center for Infectious Disease"/>
            <person name="Wu L."/>
            <person name="Ma J."/>
        </authorList>
    </citation>
    <scope>NUCLEOTIDE SEQUENCE [LARGE SCALE GENOMIC DNA]</scope>
    <source>
        <strain evidence="2">JCM 19129</strain>
    </source>
</reference>
<gene>
    <name evidence="1" type="ORF">GCM10025790_20820</name>
</gene>
<dbReference type="Proteomes" id="UP001500368">
    <property type="component" value="Unassembled WGS sequence"/>
</dbReference>
<dbReference type="RefSeq" id="WP_345477941.1">
    <property type="nucleotide sequence ID" value="NZ_BAABLW010000007.1"/>
</dbReference>
<dbReference type="EMBL" id="BAABLW010000007">
    <property type="protein sequence ID" value="GAA4923528.1"/>
    <property type="molecule type" value="Genomic_DNA"/>
</dbReference>
<evidence type="ECO:0008006" key="3">
    <source>
        <dbReference type="Google" id="ProtNLM"/>
    </source>
</evidence>
<name>A0ABP9G050_9MICC</name>
<keyword evidence="2" id="KW-1185">Reference proteome</keyword>
<proteinExistence type="predicted"/>
<evidence type="ECO:0000313" key="2">
    <source>
        <dbReference type="Proteomes" id="UP001500368"/>
    </source>
</evidence>
<protein>
    <recommendedName>
        <fullName evidence="3">Minor tail protein</fullName>
    </recommendedName>
</protein>
<sequence length="266" mass="28666">MTVIRVTSETAPEGHRVYFTPRLSGVSPSLMADATDVPGEVDLEYLPGPGFYQVTVLPPGASRASEVFAVRVPESGIYDLDSLERMSLVDAQQGGFTLGRRIEDIETGLVSVGDRLGPVETGLFEVEQQAHRNEQALWTVEDILYGDSDPMAEWQPLADLRADWEQVAPVQVRYVLGEYRFQGIVLGGPAHLGNLPEGMPRPQGVSRYKTVTVINGADLMGVTMSVHSNGIVSLGGASYPSGISRNSANFAWGNAPISLDGVIIPR</sequence>
<accession>A0ABP9G050</accession>